<evidence type="ECO:0000256" key="1">
    <source>
        <dbReference type="SAM" id="MobiDB-lite"/>
    </source>
</evidence>
<keyword evidence="3" id="KW-1185">Reference proteome</keyword>
<sequence>MAYAAFDNDDTYQPRLSDLWDQTPSYAPTPGREWTPSIMCSSTDPERIFSECSSPLHQPQSDQLGFMREDEVDVGGTHEEQRLNYVHYKIEWRVKLNNRVVAKDTEQDLALPPSSYWERIKYTTGNVLRRKIAHTRRVRLDDTNLVVSVNERSQSDLIKRFEGASVDWTTVEKQLLMWANLYRLGKKLRIQITINYIDDRGRLPSRSDKRGNSSVTKGMLTERDAEMDAEQASGGHVPWRDVYRIMRCPGPPCRHEGQYCWQDPQGKKHYRLRTTHLKILTRYVQQGGVIETHDDIPDSLREQLYAEENQRLERRKKSSDSSTCGSTCHPVHFHLPSQVPVPTTTAAAECTNPAPKQIDPIDIPGLLDIAVKEYATWHQSRVSSETSRENIQKARDVALEYCLDLKQIHEDQDPDFFVKHGVKAGAARRLATFPVG</sequence>
<feature type="region of interest" description="Disordered" evidence="1">
    <location>
        <begin position="203"/>
        <end position="233"/>
    </location>
</feature>
<protein>
    <submittedName>
        <fullName evidence="2">Uncharacterized protein</fullName>
    </submittedName>
</protein>
<evidence type="ECO:0000313" key="2">
    <source>
        <dbReference type="EMBL" id="KOS38112.1"/>
    </source>
</evidence>
<gene>
    <name evidence="2" type="ORF">ACN38_g11077</name>
</gene>
<name>A0A0M9WB19_9EURO</name>
<dbReference type="OrthoDB" id="4232626at2759"/>
<organism evidence="2 3">
    <name type="scientific">Penicillium nordicum</name>
    <dbReference type="NCBI Taxonomy" id="229535"/>
    <lineage>
        <taxon>Eukaryota</taxon>
        <taxon>Fungi</taxon>
        <taxon>Dikarya</taxon>
        <taxon>Ascomycota</taxon>
        <taxon>Pezizomycotina</taxon>
        <taxon>Eurotiomycetes</taxon>
        <taxon>Eurotiomycetidae</taxon>
        <taxon>Eurotiales</taxon>
        <taxon>Aspergillaceae</taxon>
        <taxon>Penicillium</taxon>
    </lineage>
</organism>
<dbReference type="Proteomes" id="UP000037696">
    <property type="component" value="Unassembled WGS sequence"/>
</dbReference>
<dbReference type="STRING" id="229535.A0A0M9WB19"/>
<proteinExistence type="predicted"/>
<dbReference type="AlphaFoldDB" id="A0A0M9WB19"/>
<evidence type="ECO:0000313" key="3">
    <source>
        <dbReference type="Proteomes" id="UP000037696"/>
    </source>
</evidence>
<accession>A0A0M9WB19</accession>
<reference evidence="2 3" key="1">
    <citation type="submission" date="2015-08" db="EMBL/GenBank/DDBJ databases">
        <title>Genome sequencing of Penicillium nordicum.</title>
        <authorList>
            <person name="Nguyen H.D."/>
            <person name="Seifert K.A."/>
        </authorList>
    </citation>
    <scope>NUCLEOTIDE SEQUENCE [LARGE SCALE GENOMIC DNA]</scope>
    <source>
        <strain evidence="2 3">DAOMC 185683</strain>
    </source>
</reference>
<comment type="caution">
    <text evidence="2">The sequence shown here is derived from an EMBL/GenBank/DDBJ whole genome shotgun (WGS) entry which is preliminary data.</text>
</comment>
<dbReference type="EMBL" id="LHQQ01000271">
    <property type="protein sequence ID" value="KOS38112.1"/>
    <property type="molecule type" value="Genomic_DNA"/>
</dbReference>